<dbReference type="InterPro" id="IPR013783">
    <property type="entry name" value="Ig-like_fold"/>
</dbReference>
<feature type="signal peptide" evidence="1">
    <location>
        <begin position="1"/>
        <end position="28"/>
    </location>
</feature>
<dbReference type="SUPFAM" id="SSF49265">
    <property type="entry name" value="Fibronectin type III"/>
    <property type="match status" value="1"/>
</dbReference>
<comment type="caution">
    <text evidence="2">The sequence shown here is derived from an EMBL/GenBank/DDBJ whole genome shotgun (WGS) entry which is preliminary data.</text>
</comment>
<feature type="chain" id="PRO_5045332096" description="Fibronectin type-III domain-containing protein" evidence="1">
    <location>
        <begin position="29"/>
        <end position="328"/>
    </location>
</feature>
<protein>
    <recommendedName>
        <fullName evidence="4">Fibronectin type-III domain-containing protein</fullName>
    </recommendedName>
</protein>
<dbReference type="RefSeq" id="WP_316025089.1">
    <property type="nucleotide sequence ID" value="NZ_JAWDIO010000002.1"/>
</dbReference>
<reference evidence="2 3" key="1">
    <citation type="submission" date="2023-10" db="EMBL/GenBank/DDBJ databases">
        <title>Glaciecola aquimarina strain GGW-M5 nov., isolated from a coastal seawater.</title>
        <authorList>
            <person name="Bayburt H."/>
            <person name="Kim J.M."/>
            <person name="Choi B.J."/>
            <person name="Jeon C.O."/>
        </authorList>
    </citation>
    <scope>NUCLEOTIDE SEQUENCE [LARGE SCALE GENOMIC DNA]</scope>
    <source>
        <strain evidence="2 3">KCTC 32108</strain>
    </source>
</reference>
<dbReference type="InterPro" id="IPR036116">
    <property type="entry name" value="FN3_sf"/>
</dbReference>
<sequence length="328" mass="36908">MRYLQVVKSIAFLSMFFCLIFNSTTVFAQIVLMGDNAPYENVNDGNFSTDWATWRKGLKPPFWQTKAVQGAHETPMALHLGSLFSMHDVGVATSKILDTHPRYQTPKTGDVINWGFGADLEYISDGRISLSLVFGEHERILANKVKLKGSDKIIEHFSGQYVISKEDADAGLPYVKATFYSSEGIKVYLHYVNISVVDDNKKVTNLRAVAKATSVELSWLDNSKNSATEYVIYRGRKNVKANIYTKVLTNYTKLGTTEKTNFVDHDFITGVEYTYLVVRREALATSISEKVKINVSDVIPPSPPTQLKAEALDAEILLSWQKIVKKMW</sequence>
<evidence type="ECO:0000313" key="3">
    <source>
        <dbReference type="Proteomes" id="UP001247805"/>
    </source>
</evidence>
<keyword evidence="1" id="KW-0732">Signal</keyword>
<name>A0ABU3STT2_9ALTE</name>
<accession>A0ABU3STT2</accession>
<dbReference type="EMBL" id="JAWDIO010000002">
    <property type="protein sequence ID" value="MDU0353411.1"/>
    <property type="molecule type" value="Genomic_DNA"/>
</dbReference>
<dbReference type="Gene3D" id="2.60.40.10">
    <property type="entry name" value="Immunoglobulins"/>
    <property type="match status" value="1"/>
</dbReference>
<gene>
    <name evidence="2" type="ORF">RS130_05225</name>
</gene>
<organism evidence="2 3">
    <name type="scientific">Paraglaciecola aquimarina</name>
    <dbReference type="NCBI Taxonomy" id="1235557"/>
    <lineage>
        <taxon>Bacteria</taxon>
        <taxon>Pseudomonadati</taxon>
        <taxon>Pseudomonadota</taxon>
        <taxon>Gammaproteobacteria</taxon>
        <taxon>Alteromonadales</taxon>
        <taxon>Alteromonadaceae</taxon>
        <taxon>Paraglaciecola</taxon>
    </lineage>
</organism>
<evidence type="ECO:0008006" key="4">
    <source>
        <dbReference type="Google" id="ProtNLM"/>
    </source>
</evidence>
<dbReference type="Proteomes" id="UP001247805">
    <property type="component" value="Unassembled WGS sequence"/>
</dbReference>
<proteinExistence type="predicted"/>
<evidence type="ECO:0000256" key="1">
    <source>
        <dbReference type="SAM" id="SignalP"/>
    </source>
</evidence>
<evidence type="ECO:0000313" key="2">
    <source>
        <dbReference type="EMBL" id="MDU0353411.1"/>
    </source>
</evidence>
<keyword evidence="3" id="KW-1185">Reference proteome</keyword>